<dbReference type="NCBIfam" id="NF045656">
    <property type="entry name" value="MeththiolMtaseMddA"/>
    <property type="match status" value="1"/>
</dbReference>
<evidence type="ECO:0000313" key="16">
    <source>
        <dbReference type="Proteomes" id="UP001207918"/>
    </source>
</evidence>
<dbReference type="PANTHER" id="PTHR31040">
    <property type="entry name" value="NURIM"/>
    <property type="match status" value="1"/>
</dbReference>
<keyword evidence="16" id="KW-1185">Reference proteome</keyword>
<evidence type="ECO:0000256" key="1">
    <source>
        <dbReference type="ARBA" id="ARBA00002096"/>
    </source>
</evidence>
<evidence type="ECO:0000256" key="10">
    <source>
        <dbReference type="ARBA" id="ARBA00023136"/>
    </source>
</evidence>
<accession>A0ABT3PJJ3</accession>
<evidence type="ECO:0000256" key="12">
    <source>
        <dbReference type="SAM" id="MobiDB-lite"/>
    </source>
</evidence>
<evidence type="ECO:0000313" key="15">
    <source>
        <dbReference type="EMBL" id="MCW9706114.1"/>
    </source>
</evidence>
<keyword evidence="8 13" id="KW-0812">Transmembrane</keyword>
<keyword evidence="9 13" id="KW-1133">Transmembrane helix</keyword>
<keyword evidence="10 13" id="KW-0472">Membrane</keyword>
<feature type="transmembrane region" description="Helical" evidence="13">
    <location>
        <begin position="121"/>
        <end position="149"/>
    </location>
</feature>
<feature type="region of interest" description="Disordered" evidence="12">
    <location>
        <begin position="242"/>
        <end position="262"/>
    </location>
</feature>
<keyword evidence="5" id="KW-0489">Methyltransferase</keyword>
<dbReference type="InterPro" id="IPR033580">
    <property type="entry name" value="Nurim-like"/>
</dbReference>
<evidence type="ECO:0000259" key="14">
    <source>
        <dbReference type="Pfam" id="PF07298"/>
    </source>
</evidence>
<feature type="transmembrane region" description="Helical" evidence="13">
    <location>
        <begin position="44"/>
        <end position="61"/>
    </location>
</feature>
<dbReference type="InterPro" id="IPR054700">
    <property type="entry name" value="MddA"/>
</dbReference>
<dbReference type="InterPro" id="IPR009915">
    <property type="entry name" value="NnrU_dom"/>
</dbReference>
<proteinExistence type="inferred from homology"/>
<dbReference type="RefSeq" id="WP_265764811.1">
    <property type="nucleotide sequence ID" value="NZ_JAGGJA010000002.1"/>
</dbReference>
<evidence type="ECO:0000256" key="8">
    <source>
        <dbReference type="ARBA" id="ARBA00022692"/>
    </source>
</evidence>
<evidence type="ECO:0000256" key="6">
    <source>
        <dbReference type="ARBA" id="ARBA00022679"/>
    </source>
</evidence>
<dbReference type="EC" id="2.1.1.334" evidence="4"/>
<evidence type="ECO:0000256" key="4">
    <source>
        <dbReference type="ARBA" id="ARBA00012149"/>
    </source>
</evidence>
<dbReference type="Pfam" id="PF07298">
    <property type="entry name" value="NnrU"/>
    <property type="match status" value="1"/>
</dbReference>
<evidence type="ECO:0000256" key="7">
    <source>
        <dbReference type="ARBA" id="ARBA00022691"/>
    </source>
</evidence>
<evidence type="ECO:0000256" key="2">
    <source>
        <dbReference type="ARBA" id="ARBA00004141"/>
    </source>
</evidence>
<evidence type="ECO:0000256" key="11">
    <source>
        <dbReference type="ARBA" id="ARBA00048134"/>
    </source>
</evidence>
<sequence>MGRILAFIYGVVSYGMFLGAFGYAIAFVGDFWVPKTINSGEPGAFLPALLINAGLLSLFAVQHSGMARPGFKKWWTKIVPEPIERSTYVLLASGVLFLLYWQWQPLPAPIWSVENEIGRWILWGLFGLGWGLVVYTTFLISHAHLFGLTQVRDFMKDRDLWEPKFQTPNLYSHMRHPMMLGFFFAFWAIPEMTVGHLVFSIATTGYILVALQLEERDLIQAFGDRYRKYRKEVPMFIPRAGQKSTVDSKEQNTELLSQPFDE</sequence>
<dbReference type="Gene3D" id="1.20.120.1630">
    <property type="match status" value="1"/>
</dbReference>
<dbReference type="EMBL" id="JAGGJA010000002">
    <property type="protein sequence ID" value="MCW9706114.1"/>
    <property type="molecule type" value="Genomic_DNA"/>
</dbReference>
<name>A0ABT3PJJ3_9BACT</name>
<feature type="domain" description="NnrU" evidence="14">
    <location>
        <begin position="55"/>
        <end position="190"/>
    </location>
</feature>
<comment type="caution">
    <text evidence="15">The sequence shown here is derived from an EMBL/GenBank/DDBJ whole genome shotgun (WGS) entry which is preliminary data.</text>
</comment>
<keyword evidence="7" id="KW-0949">S-adenosyl-L-methionine</keyword>
<evidence type="ECO:0000256" key="3">
    <source>
        <dbReference type="ARBA" id="ARBA00010631"/>
    </source>
</evidence>
<comment type="function">
    <text evidence="1">Catalyzes the methylation of methanethiol (MeSH) to yield dimethylsulphide (DMS).</text>
</comment>
<feature type="transmembrane region" description="Helical" evidence="13">
    <location>
        <begin position="7"/>
        <end position="32"/>
    </location>
</feature>
<reference evidence="15 16" key="1">
    <citation type="submission" date="2021-03" db="EMBL/GenBank/DDBJ databases">
        <title>Aliifodinibius sp. nov., a new bacterium isolated from saline soil.</title>
        <authorList>
            <person name="Galisteo C."/>
            <person name="De La Haba R."/>
            <person name="Sanchez-Porro C."/>
            <person name="Ventosa A."/>
        </authorList>
    </citation>
    <scope>NUCLEOTIDE SEQUENCE [LARGE SCALE GENOMIC DNA]</scope>
    <source>
        <strain evidence="15 16">1BSP15-2V2</strain>
    </source>
</reference>
<gene>
    <name evidence="15" type="ORF">J6I44_04585</name>
</gene>
<feature type="transmembrane region" description="Helical" evidence="13">
    <location>
        <begin position="82"/>
        <end position="101"/>
    </location>
</feature>
<evidence type="ECO:0000256" key="13">
    <source>
        <dbReference type="SAM" id="Phobius"/>
    </source>
</evidence>
<organism evidence="15 16">
    <name type="scientific">Fodinibius salsisoli</name>
    <dbReference type="NCBI Taxonomy" id="2820877"/>
    <lineage>
        <taxon>Bacteria</taxon>
        <taxon>Pseudomonadati</taxon>
        <taxon>Balneolota</taxon>
        <taxon>Balneolia</taxon>
        <taxon>Balneolales</taxon>
        <taxon>Balneolaceae</taxon>
        <taxon>Fodinibius</taxon>
    </lineage>
</organism>
<keyword evidence="6" id="KW-0808">Transferase</keyword>
<comment type="similarity">
    <text evidence="3">Belongs to the nurim family.</text>
</comment>
<comment type="subcellular location">
    <subcellularLocation>
        <location evidence="2">Membrane</location>
        <topology evidence="2">Multi-pass membrane protein</topology>
    </subcellularLocation>
</comment>
<dbReference type="PANTHER" id="PTHR31040:SF1">
    <property type="entry name" value="NURIM"/>
    <property type="match status" value="1"/>
</dbReference>
<evidence type="ECO:0000256" key="5">
    <source>
        <dbReference type="ARBA" id="ARBA00022603"/>
    </source>
</evidence>
<protein>
    <recommendedName>
        <fullName evidence="4">methanethiol S-methyltransferase</fullName>
        <ecNumber evidence="4">2.1.1.334</ecNumber>
    </recommendedName>
</protein>
<comment type="catalytic activity">
    <reaction evidence="11">
        <text>methanethiol + S-adenosyl-L-methionine = dimethyl sulfide + S-adenosyl-L-homocysteine + H(+)</text>
        <dbReference type="Rhea" id="RHEA:50428"/>
        <dbReference type="ChEBI" id="CHEBI:15378"/>
        <dbReference type="ChEBI" id="CHEBI:16007"/>
        <dbReference type="ChEBI" id="CHEBI:17437"/>
        <dbReference type="ChEBI" id="CHEBI:57856"/>
        <dbReference type="ChEBI" id="CHEBI:59789"/>
        <dbReference type="EC" id="2.1.1.334"/>
    </reaction>
</comment>
<evidence type="ECO:0000256" key="9">
    <source>
        <dbReference type="ARBA" id="ARBA00022989"/>
    </source>
</evidence>
<dbReference type="Proteomes" id="UP001207918">
    <property type="component" value="Unassembled WGS sequence"/>
</dbReference>